<dbReference type="EMBL" id="FOKG01000018">
    <property type="protein sequence ID" value="SFB54561.1"/>
    <property type="molecule type" value="Genomic_DNA"/>
</dbReference>
<keyword evidence="4" id="KW-1185">Reference proteome</keyword>
<name>A0A1I1BW92_9PSEU</name>
<dbReference type="OrthoDB" id="3621880at2"/>
<accession>A0A1I1BW92</accession>
<dbReference type="STRING" id="490629.SAMN05216266_11842"/>
<proteinExistence type="predicted"/>
<evidence type="ECO:0000313" key="4">
    <source>
        <dbReference type="Proteomes" id="UP000243799"/>
    </source>
</evidence>
<feature type="coiled-coil region" evidence="1">
    <location>
        <begin position="202"/>
        <end position="276"/>
    </location>
</feature>
<feature type="region of interest" description="Disordered" evidence="2">
    <location>
        <begin position="362"/>
        <end position="382"/>
    </location>
</feature>
<feature type="compositionally biased region" description="Basic and acidic residues" evidence="2">
    <location>
        <begin position="145"/>
        <end position="188"/>
    </location>
</feature>
<evidence type="ECO:0000313" key="3">
    <source>
        <dbReference type="EMBL" id="SFB54561.1"/>
    </source>
</evidence>
<keyword evidence="1" id="KW-0175">Coiled coil</keyword>
<sequence>MTEDAPPVTVPSPPETSEEISPICLLEGCSAPIPPNRKGGKKYCSKAHADQASRQRRQLAETTAGPVLDELRLLRQEAETVFSEHTTPLLAAVAALQERFATLDTSAVAETARAREEAAAARLAQQEAQEAAEQDRLRVQAAERAAAEDREHRAQAEREAARARDAARDAEIARARADGARQSALEDKGAAEERAALVAGELADLRAEHSQLQTRLHLLDEHIVANRQRHEETVRELREQHQADLRTQQNHHQDLLRRLESDRDDTRAQLAQERKAHGTFRAELDQLRGRWDIERSELSRTHADELAALHERIAELSGELGATRERSTTATATLTGWRSALTDLLDHPTESLHSRLRSLLDQAGDVPEPGDLRHPGGPETTV</sequence>
<dbReference type="Proteomes" id="UP000243799">
    <property type="component" value="Unassembled WGS sequence"/>
</dbReference>
<dbReference type="AlphaFoldDB" id="A0A1I1BW92"/>
<feature type="region of interest" description="Disordered" evidence="2">
    <location>
        <begin position="141"/>
        <end position="188"/>
    </location>
</feature>
<reference evidence="4" key="1">
    <citation type="submission" date="2016-10" db="EMBL/GenBank/DDBJ databases">
        <authorList>
            <person name="Varghese N."/>
            <person name="Submissions S."/>
        </authorList>
    </citation>
    <scope>NUCLEOTIDE SEQUENCE [LARGE SCALE GENOMIC DNA]</scope>
    <source>
        <strain evidence="4">CGMCC 4.3568</strain>
    </source>
</reference>
<evidence type="ECO:0000256" key="2">
    <source>
        <dbReference type="SAM" id="MobiDB-lite"/>
    </source>
</evidence>
<organism evidence="3 4">
    <name type="scientific">Amycolatopsis marina</name>
    <dbReference type="NCBI Taxonomy" id="490629"/>
    <lineage>
        <taxon>Bacteria</taxon>
        <taxon>Bacillati</taxon>
        <taxon>Actinomycetota</taxon>
        <taxon>Actinomycetes</taxon>
        <taxon>Pseudonocardiales</taxon>
        <taxon>Pseudonocardiaceae</taxon>
        <taxon>Amycolatopsis</taxon>
    </lineage>
</organism>
<dbReference type="RefSeq" id="WP_091676206.1">
    <property type="nucleotide sequence ID" value="NZ_FOKG01000018.1"/>
</dbReference>
<evidence type="ECO:0000256" key="1">
    <source>
        <dbReference type="SAM" id="Coils"/>
    </source>
</evidence>
<protein>
    <submittedName>
        <fullName evidence="3">Uncharacterized protein</fullName>
    </submittedName>
</protein>
<gene>
    <name evidence="3" type="ORF">SAMN05216266_11842</name>
</gene>